<dbReference type="InParanoid" id="K2SGF2"/>
<reference evidence="2 3" key="1">
    <citation type="journal article" date="2012" name="BMC Genomics">
        <title>Tools to kill: Genome of one of the most destructive plant pathogenic fungi Macrophomina phaseolina.</title>
        <authorList>
            <person name="Islam M.S."/>
            <person name="Haque M.S."/>
            <person name="Islam M.M."/>
            <person name="Emdad E.M."/>
            <person name="Halim A."/>
            <person name="Hossen Q.M.M."/>
            <person name="Hossain M.Z."/>
            <person name="Ahmed B."/>
            <person name="Rahim S."/>
            <person name="Rahman M.S."/>
            <person name="Alam M.M."/>
            <person name="Hou S."/>
            <person name="Wan X."/>
            <person name="Saito J.A."/>
            <person name="Alam M."/>
        </authorList>
    </citation>
    <scope>NUCLEOTIDE SEQUENCE [LARGE SCALE GENOMIC DNA]</scope>
    <source>
        <strain evidence="2 3">MS6</strain>
    </source>
</reference>
<dbReference type="Proteomes" id="UP000007129">
    <property type="component" value="Unassembled WGS sequence"/>
</dbReference>
<dbReference type="PANTHER" id="PTHR22684:SF0">
    <property type="entry name" value="RIBOSOME QUALITY CONTROL COMPLEX SUBUNIT TCF25"/>
    <property type="match status" value="1"/>
</dbReference>
<feature type="compositionally biased region" description="Polar residues" evidence="1">
    <location>
        <begin position="110"/>
        <end position="122"/>
    </location>
</feature>
<organism evidence="2 3">
    <name type="scientific">Macrophomina phaseolina (strain MS6)</name>
    <name type="common">Charcoal rot fungus</name>
    <dbReference type="NCBI Taxonomy" id="1126212"/>
    <lineage>
        <taxon>Eukaryota</taxon>
        <taxon>Fungi</taxon>
        <taxon>Dikarya</taxon>
        <taxon>Ascomycota</taxon>
        <taxon>Pezizomycotina</taxon>
        <taxon>Dothideomycetes</taxon>
        <taxon>Dothideomycetes incertae sedis</taxon>
        <taxon>Botryosphaeriales</taxon>
        <taxon>Botryosphaeriaceae</taxon>
        <taxon>Macrophomina</taxon>
    </lineage>
</organism>
<evidence type="ECO:0000313" key="3">
    <source>
        <dbReference type="Proteomes" id="UP000007129"/>
    </source>
</evidence>
<feature type="region of interest" description="Disordered" evidence="1">
    <location>
        <begin position="559"/>
        <end position="598"/>
    </location>
</feature>
<evidence type="ECO:0000256" key="1">
    <source>
        <dbReference type="SAM" id="MobiDB-lite"/>
    </source>
</evidence>
<dbReference type="PANTHER" id="PTHR22684">
    <property type="entry name" value="NULP1-RELATED"/>
    <property type="match status" value="1"/>
</dbReference>
<sequence>MSARALRKLQRELEEKKQLEQLAAENEDDESEDELPAVRPAKASMFAMLGAGEDDDDDDDDDDGQDEGDKQEPEEPAESRDDSEEEAPKPKASSAKRKKKKKKGKAAKQATDTPTKDQSGTSELDEIDLALQSLRVGKVEDQAKSADENAADIAAQELYKLLAVETQSLHAQNEMRKLFGRAALENRMDNEPAGGRRRGRGAQQLGLAQAVAARNMPGGQGLASLGLRRNIFIQGKEEWPRATSGGLGMEIVEKRPDGTVEYRFIHSTTYQDVQRQFESCVASMDPNRLVQLLQFNPYHISTLLQVSEIAKQERDHATSGDLLERALFSFGRSVHSTFSNNLSQGKARLDFRRPENREFWLAAWRYIANLGMRSTWRTVYEWAKLLLSLDPENDPYCVRLILDQFAVRGRQQRDFLDLSQNAFFKSKWADLPNVQLSSGLLHVQANERGKGQQKLYTAIGKYPWVAARLFQELEINDIPPGIWGKQPRTPYEHLLTELYVIRAKDIWNTPEAKNLLVEVASAVQASRMEDPAEASITRDMARHTILTDNPALIGAVPRSLTSQVQSTSDPLPPSNNLASYDPSPSITSRRHEGQTAAEMREEYSNLRAFFQSLMPWFQAREQDAAGEQRAVDQLDETPPLEPDVRDEEVVRRMMERGIPFQEFWERTQRFEQLQNQMEMMGELEEAVADLPGAGQARAGQHPAGGHAEGGGGGDDRTDGGRDADPAA</sequence>
<feature type="compositionally biased region" description="Basic residues" evidence="1">
    <location>
        <begin position="94"/>
        <end position="106"/>
    </location>
</feature>
<comment type="caution">
    <text evidence="2">The sequence shown here is derived from an EMBL/GenBank/DDBJ whole genome shotgun (WGS) entry which is preliminary data.</text>
</comment>
<dbReference type="InterPro" id="IPR006994">
    <property type="entry name" value="TCF25/Rqc1"/>
</dbReference>
<gene>
    <name evidence="2" type="ORF">MPH_01167</name>
</gene>
<dbReference type="VEuPathDB" id="FungiDB:MPH_01167"/>
<protein>
    <submittedName>
        <fullName evidence="2">Basic helix-loop-helix Nulp1-type</fullName>
    </submittedName>
</protein>
<feature type="region of interest" description="Disordered" evidence="1">
    <location>
        <begin position="688"/>
        <end position="727"/>
    </location>
</feature>
<feature type="compositionally biased region" description="Basic and acidic residues" evidence="1">
    <location>
        <begin position="713"/>
        <end position="727"/>
    </location>
</feature>
<dbReference type="HOGENOM" id="CLU_008321_1_1_1"/>
<feature type="compositionally biased region" description="Basic and acidic residues" evidence="1">
    <location>
        <begin position="589"/>
        <end position="598"/>
    </location>
</feature>
<proteinExistence type="predicted"/>
<dbReference type="eggNOG" id="KOG2422">
    <property type="taxonomic scope" value="Eukaryota"/>
</dbReference>
<name>K2SGF2_MACPH</name>
<feature type="compositionally biased region" description="Basic and acidic residues" evidence="1">
    <location>
        <begin position="67"/>
        <end position="80"/>
    </location>
</feature>
<dbReference type="OrthoDB" id="205993at2759"/>
<dbReference type="STRING" id="1126212.K2SGF2"/>
<feature type="region of interest" description="Disordered" evidence="1">
    <location>
        <begin position="18"/>
        <end position="124"/>
    </location>
</feature>
<feature type="compositionally biased region" description="Polar residues" evidence="1">
    <location>
        <begin position="559"/>
        <end position="587"/>
    </location>
</feature>
<dbReference type="GO" id="GO:1990112">
    <property type="term" value="C:RQC complex"/>
    <property type="evidence" value="ECO:0007669"/>
    <property type="project" value="TreeGrafter"/>
</dbReference>
<feature type="compositionally biased region" description="Acidic residues" evidence="1">
    <location>
        <begin position="52"/>
        <end position="66"/>
    </location>
</feature>
<evidence type="ECO:0000313" key="2">
    <source>
        <dbReference type="EMBL" id="EKG21509.1"/>
    </source>
</evidence>
<dbReference type="GO" id="GO:1990116">
    <property type="term" value="P:ribosome-associated ubiquitin-dependent protein catabolic process"/>
    <property type="evidence" value="ECO:0007669"/>
    <property type="project" value="TreeGrafter"/>
</dbReference>
<dbReference type="EMBL" id="AHHD01000048">
    <property type="protein sequence ID" value="EKG21509.1"/>
    <property type="molecule type" value="Genomic_DNA"/>
</dbReference>
<feature type="compositionally biased region" description="Acidic residues" evidence="1">
    <location>
        <begin position="25"/>
        <end position="35"/>
    </location>
</feature>
<dbReference type="GO" id="GO:0072344">
    <property type="term" value="P:rescue of stalled ribosome"/>
    <property type="evidence" value="ECO:0007669"/>
    <property type="project" value="TreeGrafter"/>
</dbReference>
<accession>K2SGF2</accession>
<dbReference type="Pfam" id="PF04910">
    <property type="entry name" value="Tcf25"/>
    <property type="match status" value="1"/>
</dbReference>
<dbReference type="AlphaFoldDB" id="K2SGF2"/>